<feature type="domain" description="AF-1763-like C-terminal" evidence="3">
    <location>
        <begin position="326"/>
        <end position="432"/>
    </location>
</feature>
<protein>
    <submittedName>
        <fullName evidence="4">Uncharacterized protein</fullName>
    </submittedName>
</protein>
<dbReference type="Gene3D" id="2.60.40.2200">
    <property type="match status" value="1"/>
</dbReference>
<dbReference type="Pfam" id="PF21768">
    <property type="entry name" value="AF_1763-like_C"/>
    <property type="match status" value="1"/>
</dbReference>
<evidence type="ECO:0000313" key="5">
    <source>
        <dbReference type="Proteomes" id="UP000249341"/>
    </source>
</evidence>
<dbReference type="InterPro" id="IPR040664">
    <property type="entry name" value="AFL_C"/>
</dbReference>
<dbReference type="Proteomes" id="UP000249341">
    <property type="component" value="Unassembled WGS sequence"/>
</dbReference>
<feature type="signal peptide" evidence="1">
    <location>
        <begin position="1"/>
        <end position="28"/>
    </location>
</feature>
<proteinExistence type="predicted"/>
<dbReference type="Gene3D" id="2.60.40.2190">
    <property type="match status" value="1"/>
</dbReference>
<dbReference type="Gene3D" id="3.40.50.1820">
    <property type="entry name" value="alpha/beta hydrolase"/>
    <property type="match status" value="1"/>
</dbReference>
<evidence type="ECO:0000313" key="4">
    <source>
        <dbReference type="EMBL" id="RAK43383.1"/>
    </source>
</evidence>
<organism evidence="4 5">
    <name type="scientific">Actinoplanes lutulentus</name>
    <dbReference type="NCBI Taxonomy" id="1287878"/>
    <lineage>
        <taxon>Bacteria</taxon>
        <taxon>Bacillati</taxon>
        <taxon>Actinomycetota</taxon>
        <taxon>Actinomycetes</taxon>
        <taxon>Micromonosporales</taxon>
        <taxon>Micromonosporaceae</taxon>
        <taxon>Actinoplanes</taxon>
    </lineage>
</organism>
<feature type="domain" description="AFL C-terminal" evidence="2">
    <location>
        <begin position="214"/>
        <end position="306"/>
    </location>
</feature>
<accession>A0A327ZL12</accession>
<evidence type="ECO:0000259" key="2">
    <source>
        <dbReference type="Pfam" id="PF18067"/>
    </source>
</evidence>
<dbReference type="InterPro" id="IPR049036">
    <property type="entry name" value="AF_1763-like_C"/>
</dbReference>
<dbReference type="AlphaFoldDB" id="A0A327ZL12"/>
<dbReference type="Pfam" id="PF18067">
    <property type="entry name" value="Lipase_C"/>
    <property type="match status" value="1"/>
</dbReference>
<keyword evidence="1" id="KW-0732">Signal</keyword>
<dbReference type="SUPFAM" id="SSF53474">
    <property type="entry name" value="alpha/beta-Hydrolases"/>
    <property type="match status" value="1"/>
</dbReference>
<name>A0A327ZL12_9ACTN</name>
<feature type="chain" id="PRO_5016386417" evidence="1">
    <location>
        <begin position="29"/>
        <end position="433"/>
    </location>
</feature>
<comment type="caution">
    <text evidence="4">The sequence shown here is derived from an EMBL/GenBank/DDBJ whole genome shotgun (WGS) entry which is preliminary data.</text>
</comment>
<dbReference type="EMBL" id="QLMJ01000001">
    <property type="protein sequence ID" value="RAK43383.1"/>
    <property type="molecule type" value="Genomic_DNA"/>
</dbReference>
<evidence type="ECO:0000256" key="1">
    <source>
        <dbReference type="SAM" id="SignalP"/>
    </source>
</evidence>
<evidence type="ECO:0000259" key="3">
    <source>
        <dbReference type="Pfam" id="PF21768"/>
    </source>
</evidence>
<reference evidence="4 5" key="1">
    <citation type="submission" date="2018-06" db="EMBL/GenBank/DDBJ databases">
        <title>Genomic Encyclopedia of Type Strains, Phase III (KMG-III): the genomes of soil and plant-associated and newly described type strains.</title>
        <authorList>
            <person name="Whitman W."/>
        </authorList>
    </citation>
    <scope>NUCLEOTIDE SEQUENCE [LARGE SCALE GENOMIC DNA]</scope>
    <source>
        <strain evidence="4 5">CGMCC 4.7090</strain>
    </source>
</reference>
<dbReference type="OrthoDB" id="8871309at2"/>
<keyword evidence="5" id="KW-1185">Reference proteome</keyword>
<dbReference type="InterPro" id="IPR029058">
    <property type="entry name" value="AB_hydrolase_fold"/>
</dbReference>
<gene>
    <name evidence="4" type="ORF">B0I29_101513</name>
</gene>
<sequence>MLIPRRKLFALLTGVVLGAGGLSAPAAAQESQHSRENPRPVVFVHGSAGSAMQFRTQAKRLATNGYPAKFIEAHEYDSPNVATILPQIYAGLDARIDRLLTASGADRVDLLAHSLGTFVIQGYLNSSPARAARVAHYVNLDGRTATALPGGVPTLAIWGEGDPARTVTGATNVALPDQSHTQTVSSAETFRAFYRFFTGRDPRTVKVAADRHPQISGRAVLFPSNAGVAGATVEAYPLNPLNGSRLAKRPAHVRAVGADGAFAPIPINPRARYELALVRPGQAVHHFYFEPFQRTDTFVRLLTSNPGEGIGALVDTSDRHTALTFQRQKEWWGAEGDSLYVNGRNILNAANAPRTKRVIGVFAFDNGSDAVTDLTAPLPEFFAITFMTGIDYYIPAGRTVSIVAKSRGDGYTYLPVPAWKSSEHRVSIEIDDN</sequence>
<dbReference type="RefSeq" id="WP_111647142.1">
    <property type="nucleotide sequence ID" value="NZ_JACHWI010000001.1"/>
</dbReference>